<keyword evidence="1" id="KW-1133">Transmembrane helix</keyword>
<comment type="caution">
    <text evidence="2">The sequence shown here is derived from an EMBL/GenBank/DDBJ whole genome shotgun (WGS) entry which is preliminary data.</text>
</comment>
<dbReference type="AlphaFoldDB" id="A0A848G5T2"/>
<gene>
    <name evidence="2" type="ORF">HHL15_12690</name>
</gene>
<accession>A0A848G5T2</accession>
<organism evidence="2 3">
    <name type="scientific">Zoogloea dura</name>
    <dbReference type="NCBI Taxonomy" id="2728840"/>
    <lineage>
        <taxon>Bacteria</taxon>
        <taxon>Pseudomonadati</taxon>
        <taxon>Pseudomonadota</taxon>
        <taxon>Betaproteobacteria</taxon>
        <taxon>Rhodocyclales</taxon>
        <taxon>Zoogloeaceae</taxon>
        <taxon>Zoogloea</taxon>
    </lineage>
</organism>
<keyword evidence="3" id="KW-1185">Reference proteome</keyword>
<dbReference type="Proteomes" id="UP000580043">
    <property type="component" value="Unassembled WGS sequence"/>
</dbReference>
<proteinExistence type="predicted"/>
<evidence type="ECO:0000313" key="2">
    <source>
        <dbReference type="EMBL" id="NML26604.1"/>
    </source>
</evidence>
<dbReference type="EMBL" id="JABBGA010000009">
    <property type="protein sequence ID" value="NML26604.1"/>
    <property type="molecule type" value="Genomic_DNA"/>
</dbReference>
<protein>
    <submittedName>
        <fullName evidence="2">Pilus assembly protein PilV</fullName>
    </submittedName>
</protein>
<reference evidence="2 3" key="1">
    <citation type="submission" date="2020-04" db="EMBL/GenBank/DDBJ databases">
        <title>Zoogloea sp. G-4-1-14 isolated from soil.</title>
        <authorList>
            <person name="Dahal R.H."/>
        </authorList>
    </citation>
    <scope>NUCLEOTIDE SEQUENCE [LARGE SCALE GENOMIC DNA]</scope>
    <source>
        <strain evidence="2 3">G-4-1-14</strain>
    </source>
</reference>
<evidence type="ECO:0000313" key="3">
    <source>
        <dbReference type="Proteomes" id="UP000580043"/>
    </source>
</evidence>
<feature type="transmembrane region" description="Helical" evidence="1">
    <location>
        <begin position="12"/>
        <end position="33"/>
    </location>
</feature>
<keyword evidence="1" id="KW-0812">Transmembrane</keyword>
<evidence type="ECO:0000256" key="1">
    <source>
        <dbReference type="SAM" id="Phobius"/>
    </source>
</evidence>
<name>A0A848G5T2_9RHOO</name>
<sequence length="159" mass="17097">MKNSRRTLRGYVLLEALVALLIFSLGLLGMIGFQAASTRIATDSRFRTEAAILVDELISKMSVDQRVNVAARYGYDSATGVKGVATDAWFNDRVVGASKLPNAAAKVEVANGAALDTMSVTITLTWIMPGSIKESSTTAEKAKQKEQAEGKYVTSTLLY</sequence>
<keyword evidence="1" id="KW-0472">Membrane</keyword>
<dbReference type="RefSeq" id="WP_169146147.1">
    <property type="nucleotide sequence ID" value="NZ_JABBGA010000009.1"/>
</dbReference>